<keyword evidence="1" id="KW-0732">Signal</keyword>
<dbReference type="RefSeq" id="WP_224033226.1">
    <property type="nucleotide sequence ID" value="NZ_AP024849.1"/>
</dbReference>
<evidence type="ECO:0000313" key="3">
    <source>
        <dbReference type="Proteomes" id="UP000824633"/>
    </source>
</evidence>
<dbReference type="Proteomes" id="UP000824633">
    <property type="component" value="Chromosome"/>
</dbReference>
<name>A0ABM7T676_9CLOT</name>
<gene>
    <name evidence="2" type="ORF">psyc5s11_28910</name>
</gene>
<keyword evidence="3" id="KW-1185">Reference proteome</keyword>
<evidence type="ECO:0000313" key="2">
    <source>
        <dbReference type="EMBL" id="BCZ46824.1"/>
    </source>
</evidence>
<feature type="signal peptide" evidence="1">
    <location>
        <begin position="1"/>
        <end position="23"/>
    </location>
</feature>
<organism evidence="2 3">
    <name type="scientific">Clostridium gelidum</name>
    <dbReference type="NCBI Taxonomy" id="704125"/>
    <lineage>
        <taxon>Bacteria</taxon>
        <taxon>Bacillati</taxon>
        <taxon>Bacillota</taxon>
        <taxon>Clostridia</taxon>
        <taxon>Eubacteriales</taxon>
        <taxon>Clostridiaceae</taxon>
        <taxon>Clostridium</taxon>
    </lineage>
</organism>
<evidence type="ECO:0000256" key="1">
    <source>
        <dbReference type="SAM" id="SignalP"/>
    </source>
</evidence>
<reference evidence="3" key="1">
    <citation type="submission" date="2021-07" db="EMBL/GenBank/DDBJ databases">
        <title>Complete genome sequencing of a Clostridium isolate.</title>
        <authorList>
            <person name="Ueki A."/>
            <person name="Tonouchi A."/>
        </authorList>
    </citation>
    <scope>NUCLEOTIDE SEQUENCE [LARGE SCALE GENOMIC DNA]</scope>
    <source>
        <strain evidence="3">C5S11</strain>
    </source>
</reference>
<accession>A0ABM7T676</accession>
<protein>
    <recommendedName>
        <fullName evidence="4">DUF5666 domain-containing protein</fullName>
    </recommendedName>
</protein>
<dbReference type="EMBL" id="AP024849">
    <property type="protein sequence ID" value="BCZ46824.1"/>
    <property type="molecule type" value="Genomic_DNA"/>
</dbReference>
<sequence>MKIKPFIIIILISLIAFTSSAKAIITSDTYKQGIYNISEIKEFNAIAKLITPDNVSSLIIVDSYGNQKFYKRFDTLNQVINLGSIRDGDLIAIVGTGEIAITLSK</sequence>
<evidence type="ECO:0008006" key="4">
    <source>
        <dbReference type="Google" id="ProtNLM"/>
    </source>
</evidence>
<proteinExistence type="predicted"/>
<feature type="chain" id="PRO_5045081431" description="DUF5666 domain-containing protein" evidence="1">
    <location>
        <begin position="24"/>
        <end position="105"/>
    </location>
</feature>